<dbReference type="Gene3D" id="3.40.50.300">
    <property type="entry name" value="P-loop containing nucleotide triphosphate hydrolases"/>
    <property type="match status" value="3"/>
</dbReference>
<protein>
    <recommendedName>
        <fullName evidence="12">ATP-dependent RNA helicase</fullName>
        <ecNumber evidence="12">3.6.4.13</ecNumber>
    </recommendedName>
</protein>
<evidence type="ECO:0000259" key="14">
    <source>
        <dbReference type="PROSITE" id="PS50188"/>
    </source>
</evidence>
<evidence type="ECO:0000256" key="11">
    <source>
        <dbReference type="PROSITE-ProRule" id="PRU00552"/>
    </source>
</evidence>
<dbReference type="CDD" id="cd12873">
    <property type="entry name" value="SPRY_DDX1"/>
    <property type="match status" value="1"/>
</dbReference>
<evidence type="ECO:0000313" key="18">
    <source>
        <dbReference type="EMBL" id="KAG8178049.1"/>
    </source>
</evidence>
<dbReference type="InterPro" id="IPR001650">
    <property type="entry name" value="Helicase_C-like"/>
</dbReference>
<dbReference type="InterPro" id="IPR043136">
    <property type="entry name" value="B30.2/SPRY_sf"/>
</dbReference>
<name>A0AAV6U1U3_9ARAC</name>
<dbReference type="PROSITE" id="PS51195">
    <property type="entry name" value="Q_MOTIF"/>
    <property type="match status" value="1"/>
</dbReference>
<dbReference type="GO" id="GO:0003723">
    <property type="term" value="F:RNA binding"/>
    <property type="evidence" value="ECO:0007669"/>
    <property type="project" value="UniProtKB-UniRule"/>
</dbReference>
<evidence type="ECO:0000256" key="12">
    <source>
        <dbReference type="RuleBase" id="RU365068"/>
    </source>
</evidence>
<dbReference type="Pfam" id="PF00622">
    <property type="entry name" value="SPRY"/>
    <property type="match status" value="1"/>
</dbReference>
<dbReference type="SMART" id="SM00449">
    <property type="entry name" value="SPRY"/>
    <property type="match status" value="1"/>
</dbReference>
<reference evidence="18 19" key="1">
    <citation type="journal article" date="2022" name="Nat. Ecol. Evol.">
        <title>A masculinizing supergene underlies an exaggerated male reproductive morph in a spider.</title>
        <authorList>
            <person name="Hendrickx F."/>
            <person name="De Corte Z."/>
            <person name="Sonet G."/>
            <person name="Van Belleghem S.M."/>
            <person name="Kostlbacher S."/>
            <person name="Vangestel C."/>
        </authorList>
    </citation>
    <scope>NUCLEOTIDE SEQUENCE [LARGE SCALE GENOMIC DNA]</scope>
    <source>
        <strain evidence="18">W744_W776</strain>
    </source>
</reference>
<dbReference type="InterPro" id="IPR027417">
    <property type="entry name" value="P-loop_NTPase"/>
</dbReference>
<dbReference type="GO" id="GO:0005524">
    <property type="term" value="F:ATP binding"/>
    <property type="evidence" value="ECO:0007669"/>
    <property type="project" value="UniProtKB-UniRule"/>
</dbReference>
<feature type="domain" description="DEAD-box RNA helicase Q" evidence="17">
    <location>
        <begin position="2"/>
        <end position="30"/>
    </location>
</feature>
<comment type="function">
    <text evidence="10">Acts as an ATP-dependent RNA helicase, able to unwind both RNA-RNA and RNA-DNA duplexes. Possesses 5' single-stranded RNA overhang nuclease activity.</text>
</comment>
<dbReference type="SMART" id="SM00487">
    <property type="entry name" value="DEXDc"/>
    <property type="match status" value="1"/>
</dbReference>
<proteinExistence type="inferred from homology"/>
<sequence length="741" mass="82093">MTAFEEMGVLPEIAQAVEDIDWNLPTDVQAEAIPLILGGGDVLMAAETGSGKTGAFCLPILQTVWETLSDQKSGKTKTKEGGGGGGGSQSNAWRMSYYDRGEACAVSPDGKTCQSREHKEWHGCRATKGVTGQGKYFFEAKVTDEGLCRVGWSTPAATLDLGTDRQGFGFGGTGKKSFAKQFDSYGEAFGMHDVIGCYLNLDERIIKFSKNGTDFGEAFKIPDNLRKSAFFSAVVLKNAEMEFNFGETAFKHPPKEDYVAVFSAPKDYVVNSTVTGDASGPVKHQKNAPQAIIIEPSRELAEQTLKCIQNFKKHLKDPKIKELLIIGGVSAKDQIMELQSGVDIVVGTPGRLEDLISTGQLSLAQIRFYVLDEADGLLSSGYTELINRIHKQIPKITPDGKRLQMVVCSATLHSFDVKKLAERLMHFPTWVDLKGEDSVPETVHHVVCMVDPRNDTSWKNLQHPIQTDEVHKKDDVRFGSKTAESLSEAVKLLKGEYVLTAIKEHKMDKGIIFCRTKIDCDNMENHLNAMGGGPRNKNNPFSCVCLHGDRKPAERKENLERFKKGEVRFLICTDVAARGIDVHGVPYVINVTLPDEKNNYVHRIGRVGRAERMGLAISLVASVPEKVWYHSNCSNRGKNCWNTRLTDAGGCCIWYNEPQYLGDIEEHLTCTIQQIETDIKVPCDEFDGKVVYGQKKAQMGSGYQTHTTQMAPTVASLAQLETVAQEFFLRRYVKKSQITIR</sequence>
<keyword evidence="5 12" id="KW-0347">Helicase</keyword>
<evidence type="ECO:0000256" key="7">
    <source>
        <dbReference type="ARBA" id="ARBA00022840"/>
    </source>
</evidence>
<accession>A0AAV6U1U3</accession>
<dbReference type="InterPro" id="IPR011545">
    <property type="entry name" value="DEAD/DEAH_box_helicase_dom"/>
</dbReference>
<evidence type="ECO:0000256" key="9">
    <source>
        <dbReference type="ARBA" id="ARBA00047984"/>
    </source>
</evidence>
<dbReference type="InterPro" id="IPR003877">
    <property type="entry name" value="SPRY_dom"/>
</dbReference>
<evidence type="ECO:0000256" key="2">
    <source>
        <dbReference type="ARBA" id="ARBA00022722"/>
    </source>
</evidence>
<evidence type="ECO:0000256" key="3">
    <source>
        <dbReference type="ARBA" id="ARBA00022741"/>
    </source>
</evidence>
<evidence type="ECO:0000259" key="16">
    <source>
        <dbReference type="PROSITE" id="PS51194"/>
    </source>
</evidence>
<dbReference type="GO" id="GO:0004527">
    <property type="term" value="F:exonuclease activity"/>
    <property type="evidence" value="ECO:0007669"/>
    <property type="project" value="UniProtKB-KW"/>
</dbReference>
<comment type="domain">
    <text evidence="12">The helicase domain is involved in the stimulation of RELA transcriptional activity.</text>
</comment>
<dbReference type="InterPro" id="IPR013320">
    <property type="entry name" value="ConA-like_dom_sf"/>
</dbReference>
<evidence type="ECO:0000256" key="6">
    <source>
        <dbReference type="ARBA" id="ARBA00022839"/>
    </source>
</evidence>
<dbReference type="EC" id="3.6.4.13" evidence="12"/>
<comment type="similarity">
    <text evidence="1">Belongs to the DEAD box helicase family. DDX1 subfamily.</text>
</comment>
<dbReference type="Pfam" id="PF00270">
    <property type="entry name" value="DEAD"/>
    <property type="match status" value="2"/>
</dbReference>
<evidence type="ECO:0000256" key="8">
    <source>
        <dbReference type="ARBA" id="ARBA00022884"/>
    </source>
</evidence>
<feature type="domain" description="B30.2/SPRY" evidence="14">
    <location>
        <begin position="73"/>
        <end position="250"/>
    </location>
</feature>
<dbReference type="Gene3D" id="2.60.120.920">
    <property type="match status" value="1"/>
</dbReference>
<evidence type="ECO:0000259" key="17">
    <source>
        <dbReference type="PROSITE" id="PS51195"/>
    </source>
</evidence>
<dbReference type="SMART" id="SM00490">
    <property type="entry name" value="HELICc"/>
    <property type="match status" value="1"/>
</dbReference>
<gene>
    <name evidence="18" type="ORF">JTE90_002811</name>
</gene>
<feature type="short sequence motif" description="Q motif" evidence="11">
    <location>
        <begin position="2"/>
        <end position="30"/>
    </location>
</feature>
<evidence type="ECO:0000256" key="4">
    <source>
        <dbReference type="ARBA" id="ARBA00022801"/>
    </source>
</evidence>
<dbReference type="FunFam" id="3.40.50.300:FF:000708">
    <property type="entry name" value="ATP-dependent RNA helicase DDX1"/>
    <property type="match status" value="1"/>
</dbReference>
<evidence type="ECO:0000259" key="15">
    <source>
        <dbReference type="PROSITE" id="PS51192"/>
    </source>
</evidence>
<comment type="caution">
    <text evidence="18">The sequence shown here is derived from an EMBL/GenBank/DDBJ whole genome shotgun (WGS) entry which is preliminary data.</text>
</comment>
<keyword evidence="3 12" id="KW-0547">Nucleotide-binding</keyword>
<evidence type="ECO:0000256" key="5">
    <source>
        <dbReference type="ARBA" id="ARBA00022806"/>
    </source>
</evidence>
<dbReference type="PROSITE" id="PS51192">
    <property type="entry name" value="HELICASE_ATP_BIND_1"/>
    <property type="match status" value="1"/>
</dbReference>
<dbReference type="Proteomes" id="UP000827092">
    <property type="component" value="Unassembled WGS sequence"/>
</dbReference>
<dbReference type="InterPro" id="IPR014014">
    <property type="entry name" value="RNA_helicase_DEAD_Q_motif"/>
</dbReference>
<dbReference type="FunFam" id="3.40.50.300:FF:000716">
    <property type="entry name" value="ATP-dependent RNA helicase DDX1"/>
    <property type="match status" value="1"/>
</dbReference>
<dbReference type="PROSITE" id="PS51194">
    <property type="entry name" value="HELICASE_CTER"/>
    <property type="match status" value="1"/>
</dbReference>
<evidence type="ECO:0000256" key="1">
    <source>
        <dbReference type="ARBA" id="ARBA00008765"/>
    </source>
</evidence>
<keyword evidence="8 12" id="KW-0694">RNA-binding</keyword>
<dbReference type="GO" id="GO:0003724">
    <property type="term" value="F:RNA helicase activity"/>
    <property type="evidence" value="ECO:0007669"/>
    <property type="project" value="UniProtKB-EC"/>
</dbReference>
<dbReference type="FunFam" id="3.40.50.300:FF:000652">
    <property type="entry name" value="ATP-dependent RNA helicase DDX1"/>
    <property type="match status" value="1"/>
</dbReference>
<dbReference type="PANTHER" id="PTHR24031">
    <property type="entry name" value="RNA HELICASE"/>
    <property type="match status" value="1"/>
</dbReference>
<feature type="region of interest" description="Disordered" evidence="13">
    <location>
        <begin position="71"/>
        <end position="91"/>
    </location>
</feature>
<feature type="domain" description="Helicase ATP-binding" evidence="15">
    <location>
        <begin position="281"/>
        <end position="430"/>
    </location>
</feature>
<dbReference type="InterPro" id="IPR014001">
    <property type="entry name" value="Helicase_ATP-bd"/>
</dbReference>
<dbReference type="SUPFAM" id="SSF52540">
    <property type="entry name" value="P-loop containing nucleoside triphosphate hydrolases"/>
    <property type="match status" value="2"/>
</dbReference>
<organism evidence="18 19">
    <name type="scientific">Oedothorax gibbosus</name>
    <dbReference type="NCBI Taxonomy" id="931172"/>
    <lineage>
        <taxon>Eukaryota</taxon>
        <taxon>Metazoa</taxon>
        <taxon>Ecdysozoa</taxon>
        <taxon>Arthropoda</taxon>
        <taxon>Chelicerata</taxon>
        <taxon>Arachnida</taxon>
        <taxon>Araneae</taxon>
        <taxon>Araneomorphae</taxon>
        <taxon>Entelegynae</taxon>
        <taxon>Araneoidea</taxon>
        <taxon>Linyphiidae</taxon>
        <taxon>Erigoninae</taxon>
        <taxon>Oedothorax</taxon>
    </lineage>
</organism>
<dbReference type="Pfam" id="PF00271">
    <property type="entry name" value="Helicase_C"/>
    <property type="match status" value="1"/>
</dbReference>
<keyword evidence="2" id="KW-0540">Nuclease</keyword>
<feature type="domain" description="Helicase C-terminal" evidence="16">
    <location>
        <begin position="485"/>
        <end position="683"/>
    </location>
</feature>
<dbReference type="AlphaFoldDB" id="A0AAV6U1U3"/>
<dbReference type="PROSITE" id="PS50188">
    <property type="entry name" value="B302_SPRY"/>
    <property type="match status" value="1"/>
</dbReference>
<dbReference type="SUPFAM" id="SSF49899">
    <property type="entry name" value="Concanavalin A-like lectins/glucanases"/>
    <property type="match status" value="1"/>
</dbReference>
<keyword evidence="6" id="KW-0269">Exonuclease</keyword>
<dbReference type="FunFam" id="2.60.120.920:FF:000076">
    <property type="entry name" value="ATP-dependent RNA helicase DDX1"/>
    <property type="match status" value="1"/>
</dbReference>
<keyword evidence="7 12" id="KW-0067">ATP-binding</keyword>
<dbReference type="InterPro" id="IPR001870">
    <property type="entry name" value="B30.2/SPRY"/>
</dbReference>
<evidence type="ECO:0000313" key="19">
    <source>
        <dbReference type="Proteomes" id="UP000827092"/>
    </source>
</evidence>
<comment type="catalytic activity">
    <reaction evidence="9 12">
        <text>ATP + H2O = ADP + phosphate + H(+)</text>
        <dbReference type="Rhea" id="RHEA:13065"/>
        <dbReference type="ChEBI" id="CHEBI:15377"/>
        <dbReference type="ChEBI" id="CHEBI:15378"/>
        <dbReference type="ChEBI" id="CHEBI:30616"/>
        <dbReference type="ChEBI" id="CHEBI:43474"/>
        <dbReference type="ChEBI" id="CHEBI:456216"/>
        <dbReference type="EC" id="3.6.4.13"/>
    </reaction>
</comment>
<keyword evidence="19" id="KW-1185">Reference proteome</keyword>
<comment type="function">
    <text evidence="12">RNA helicase.</text>
</comment>
<dbReference type="CDD" id="cd17938">
    <property type="entry name" value="DEADc_DDX1"/>
    <property type="match status" value="1"/>
</dbReference>
<dbReference type="EMBL" id="JAFNEN010000721">
    <property type="protein sequence ID" value="KAG8178049.1"/>
    <property type="molecule type" value="Genomic_DNA"/>
</dbReference>
<dbReference type="CDD" id="cd18787">
    <property type="entry name" value="SF2_C_DEAD"/>
    <property type="match status" value="1"/>
</dbReference>
<evidence type="ECO:0000256" key="10">
    <source>
        <dbReference type="ARBA" id="ARBA00058016"/>
    </source>
</evidence>
<keyword evidence="4 12" id="KW-0378">Hydrolase</keyword>
<evidence type="ECO:0000256" key="13">
    <source>
        <dbReference type="SAM" id="MobiDB-lite"/>
    </source>
</evidence>